<accession>A0AAD6XKB4</accession>
<protein>
    <submittedName>
        <fullName evidence="3">Uncharacterized protein</fullName>
    </submittedName>
</protein>
<dbReference type="Proteomes" id="UP001222325">
    <property type="component" value="Unassembled WGS sequence"/>
</dbReference>
<feature type="transmembrane region" description="Helical" evidence="2">
    <location>
        <begin position="538"/>
        <end position="556"/>
    </location>
</feature>
<keyword evidence="2" id="KW-1133">Transmembrane helix</keyword>
<feature type="compositionally biased region" description="Basic and acidic residues" evidence="1">
    <location>
        <begin position="589"/>
        <end position="598"/>
    </location>
</feature>
<feature type="region of interest" description="Disordered" evidence="1">
    <location>
        <begin position="905"/>
        <end position="950"/>
    </location>
</feature>
<feature type="region of interest" description="Disordered" evidence="1">
    <location>
        <begin position="726"/>
        <end position="771"/>
    </location>
</feature>
<evidence type="ECO:0000256" key="2">
    <source>
        <dbReference type="SAM" id="Phobius"/>
    </source>
</evidence>
<feature type="transmembrane region" description="Helical" evidence="2">
    <location>
        <begin position="355"/>
        <end position="371"/>
    </location>
</feature>
<feature type="region of interest" description="Disordered" evidence="1">
    <location>
        <begin position="789"/>
        <end position="810"/>
    </location>
</feature>
<dbReference type="AlphaFoldDB" id="A0AAD6XKB4"/>
<proteinExistence type="predicted"/>
<gene>
    <name evidence="3" type="ORF">B0H15DRAFT_863860</name>
</gene>
<feature type="transmembrane region" description="Helical" evidence="2">
    <location>
        <begin position="391"/>
        <end position="410"/>
    </location>
</feature>
<keyword evidence="4" id="KW-1185">Reference proteome</keyword>
<feature type="transmembrane region" description="Helical" evidence="2">
    <location>
        <begin position="511"/>
        <end position="531"/>
    </location>
</feature>
<keyword evidence="2" id="KW-0812">Transmembrane</keyword>
<sequence length="950" mass="102922">MVAVLLIVAALLLASYFNPHIQVLLGRYGPSLEDFHELNDSLGPGFLRLFLPAAPPRLVEDEESSSYINGFLSFLKDVMRPITGLDNAVYSLFQFGLLLIVARSWILKDHTSFRDVVCMAAIQGLQLLLYLRVWKPWRGGSLIIEVPAVLVAPSAMFKSATRVVLDFVFPVPKPVLGSCNTKSGKKIASVIANALSVAGDSLRPLQARATLVVERAGSAVDDWVWQLDVPPLVLLSTLCVSAVTAAIAMMLGCRVRHATALGRATVFRVHQGLLDLIRGATLCVRHQGIRLHRHVAAVHQLGRRGGLNHWRQRPQQACIDFLACSRRSLIQTIAGVATTVWTTAAREVALLQRHLSFVLLSFVSGTLAIVNRTLNSTRAIAIAPVIATRRFLYGFAFASLLILHCARTTVSASMRFGARALYRGTKDVHVFVQALPRLVARFSGRVARTAITTQVAYFPGLRRDDVVLAGLTLMAMRMLVQLHLTLIQAIACVLAFAAFGRALSRASRNDGYRAVLALLLLSILSLSNYVSADGMQDAFQAVGVMMAIGVVAYLSAATESQDAYVDCSGRRDDDTGIRAWLTPIEREPPSDTYERALRPGDSTARPSWSPHQRRDTILPTPPGAMVAAERRPPSPEVEAVAEVGRADYEEFGSRHSLSSVAAALRAPYTNRLNSPCVGDAQVASPFLEERELFEQATPKGTPWMETARAQSPPPGVFITTALSPVTSASSVTSPPPSPCASLGSRNRRSLGHTPSRFRPWPFGLKTPPADATRLEGPFFSDAENETLQPAVAPPAHPDVGSGKSSDEDESDRDVVFNPWLLNIHNTPLRAKGKAPACILLDRVQLSPPPVPPSPPALLPSHQMMKADRRISLGKDAARRAQTRFQSFATQLSKVAIVDAGIPPRAPAPMAGNKPLGGKKKEKVEKGGRSGFRARLVGGSNHPPFEDGTRT</sequence>
<reference evidence="3" key="1">
    <citation type="submission" date="2023-03" db="EMBL/GenBank/DDBJ databases">
        <title>Massive genome expansion in bonnet fungi (Mycena s.s.) driven by repeated elements and novel gene families across ecological guilds.</title>
        <authorList>
            <consortium name="Lawrence Berkeley National Laboratory"/>
            <person name="Harder C.B."/>
            <person name="Miyauchi S."/>
            <person name="Viragh M."/>
            <person name="Kuo A."/>
            <person name="Thoen E."/>
            <person name="Andreopoulos B."/>
            <person name="Lu D."/>
            <person name="Skrede I."/>
            <person name="Drula E."/>
            <person name="Henrissat B."/>
            <person name="Morin E."/>
            <person name="Kohler A."/>
            <person name="Barry K."/>
            <person name="LaButti K."/>
            <person name="Morin E."/>
            <person name="Salamov A."/>
            <person name="Lipzen A."/>
            <person name="Mereny Z."/>
            <person name="Hegedus B."/>
            <person name="Baldrian P."/>
            <person name="Stursova M."/>
            <person name="Weitz H."/>
            <person name="Taylor A."/>
            <person name="Grigoriev I.V."/>
            <person name="Nagy L.G."/>
            <person name="Martin F."/>
            <person name="Kauserud H."/>
        </authorList>
    </citation>
    <scope>NUCLEOTIDE SEQUENCE</scope>
    <source>
        <strain evidence="3">CBHHK173m</strain>
    </source>
</reference>
<organism evidence="3 4">
    <name type="scientific">Mycena belliarum</name>
    <dbReference type="NCBI Taxonomy" id="1033014"/>
    <lineage>
        <taxon>Eukaryota</taxon>
        <taxon>Fungi</taxon>
        <taxon>Dikarya</taxon>
        <taxon>Basidiomycota</taxon>
        <taxon>Agaricomycotina</taxon>
        <taxon>Agaricomycetes</taxon>
        <taxon>Agaricomycetidae</taxon>
        <taxon>Agaricales</taxon>
        <taxon>Marasmiineae</taxon>
        <taxon>Mycenaceae</taxon>
        <taxon>Mycena</taxon>
    </lineage>
</organism>
<feature type="transmembrane region" description="Helical" evidence="2">
    <location>
        <begin position="479"/>
        <end position="499"/>
    </location>
</feature>
<name>A0AAD6XKB4_9AGAR</name>
<feature type="transmembrane region" description="Helical" evidence="2">
    <location>
        <begin position="232"/>
        <end position="253"/>
    </location>
</feature>
<feature type="transmembrane region" description="Helical" evidence="2">
    <location>
        <begin position="88"/>
        <end position="106"/>
    </location>
</feature>
<evidence type="ECO:0000313" key="3">
    <source>
        <dbReference type="EMBL" id="KAJ7076446.1"/>
    </source>
</evidence>
<evidence type="ECO:0000256" key="1">
    <source>
        <dbReference type="SAM" id="MobiDB-lite"/>
    </source>
</evidence>
<evidence type="ECO:0000313" key="4">
    <source>
        <dbReference type="Proteomes" id="UP001222325"/>
    </source>
</evidence>
<comment type="caution">
    <text evidence="3">The sequence shown here is derived from an EMBL/GenBank/DDBJ whole genome shotgun (WGS) entry which is preliminary data.</text>
</comment>
<dbReference type="EMBL" id="JARJCN010000081">
    <property type="protein sequence ID" value="KAJ7076446.1"/>
    <property type="molecule type" value="Genomic_DNA"/>
</dbReference>
<keyword evidence="2" id="KW-0472">Membrane</keyword>
<feature type="region of interest" description="Disordered" evidence="1">
    <location>
        <begin position="589"/>
        <end position="635"/>
    </location>
</feature>